<keyword evidence="4" id="KW-1185">Reference proteome</keyword>
<dbReference type="EMBL" id="CAMXCT020006836">
    <property type="protein sequence ID" value="CAL1174211.1"/>
    <property type="molecule type" value="Genomic_DNA"/>
</dbReference>
<reference evidence="2" key="1">
    <citation type="submission" date="2022-10" db="EMBL/GenBank/DDBJ databases">
        <authorList>
            <person name="Chen Y."/>
            <person name="Dougan E. K."/>
            <person name="Chan C."/>
            <person name="Rhodes N."/>
            <person name="Thang M."/>
        </authorList>
    </citation>
    <scope>NUCLEOTIDE SEQUENCE</scope>
</reference>
<comment type="caution">
    <text evidence="2">The sequence shown here is derived from an EMBL/GenBank/DDBJ whole genome shotgun (WGS) entry which is preliminary data.</text>
</comment>
<feature type="compositionally biased region" description="Basic and acidic residues" evidence="1">
    <location>
        <begin position="155"/>
        <end position="296"/>
    </location>
</feature>
<evidence type="ECO:0000313" key="4">
    <source>
        <dbReference type="Proteomes" id="UP001152797"/>
    </source>
</evidence>
<dbReference type="EMBL" id="CAMXCT030006836">
    <property type="protein sequence ID" value="CAL4808148.1"/>
    <property type="molecule type" value="Genomic_DNA"/>
</dbReference>
<evidence type="ECO:0000313" key="2">
    <source>
        <dbReference type="EMBL" id="CAI4020836.1"/>
    </source>
</evidence>
<dbReference type="Proteomes" id="UP001152797">
    <property type="component" value="Unassembled WGS sequence"/>
</dbReference>
<dbReference type="EMBL" id="CAMXCT010006836">
    <property type="protein sequence ID" value="CAI4020836.1"/>
    <property type="molecule type" value="Genomic_DNA"/>
</dbReference>
<reference evidence="3 4" key="2">
    <citation type="submission" date="2024-05" db="EMBL/GenBank/DDBJ databases">
        <authorList>
            <person name="Chen Y."/>
            <person name="Shah S."/>
            <person name="Dougan E. K."/>
            <person name="Thang M."/>
            <person name="Chan C."/>
        </authorList>
    </citation>
    <scope>NUCLEOTIDE SEQUENCE [LARGE SCALE GENOMIC DNA]</scope>
</reference>
<sequence length="296" mass="34948">MPSDDDGLAPTEGPDWENGFSDSLRNFEEAVTLWRRREEATCEEKIAGRNLNQRTVASCDFTAEDCLKAHFPAREDDESDAPLQALVKVAKSQREELQEVLELVRNHAERFEGHSSLTAQLPEQGSASARKSGADVVALLAELLDVASRNFSKQRGKEDDRREERNGRGRDEHRLRERREVRKDDYRRDDRRREEDERYEDDRRRALDGAGRDDGRRDRDRGKDDYDHRRDERRHDDRYEDDRRGREGGRDDGRHYRAKDDYRRDDRRDDRYDDRRPPGPRREERPRSRSRGDAAA</sequence>
<dbReference type="OrthoDB" id="10579625at2759"/>
<evidence type="ECO:0000313" key="3">
    <source>
        <dbReference type="EMBL" id="CAL4808148.1"/>
    </source>
</evidence>
<proteinExistence type="predicted"/>
<protein>
    <submittedName>
        <fullName evidence="2">Uncharacterized protein</fullName>
    </submittedName>
</protein>
<evidence type="ECO:0000256" key="1">
    <source>
        <dbReference type="SAM" id="MobiDB-lite"/>
    </source>
</evidence>
<dbReference type="AlphaFoldDB" id="A0A9P1GT53"/>
<organism evidence="2">
    <name type="scientific">Cladocopium goreaui</name>
    <dbReference type="NCBI Taxonomy" id="2562237"/>
    <lineage>
        <taxon>Eukaryota</taxon>
        <taxon>Sar</taxon>
        <taxon>Alveolata</taxon>
        <taxon>Dinophyceae</taxon>
        <taxon>Suessiales</taxon>
        <taxon>Symbiodiniaceae</taxon>
        <taxon>Cladocopium</taxon>
    </lineage>
</organism>
<feature type="region of interest" description="Disordered" evidence="1">
    <location>
        <begin position="1"/>
        <end position="21"/>
    </location>
</feature>
<gene>
    <name evidence="2" type="ORF">C1SCF055_LOCUS45219</name>
</gene>
<accession>A0A9P1GT53</accession>
<feature type="region of interest" description="Disordered" evidence="1">
    <location>
        <begin position="148"/>
        <end position="296"/>
    </location>
</feature>
<name>A0A9P1GT53_9DINO</name>